<dbReference type="STRING" id="984486.A0A1E3QZD0"/>
<dbReference type="SUPFAM" id="SSF64167">
    <property type="entry name" value="SurE-like"/>
    <property type="match status" value="1"/>
</dbReference>
<evidence type="ECO:0000256" key="4">
    <source>
        <dbReference type="SAM" id="SignalP"/>
    </source>
</evidence>
<organism evidence="6 7">
    <name type="scientific">Babjeviella inositovora NRRL Y-12698</name>
    <dbReference type="NCBI Taxonomy" id="984486"/>
    <lineage>
        <taxon>Eukaryota</taxon>
        <taxon>Fungi</taxon>
        <taxon>Dikarya</taxon>
        <taxon>Ascomycota</taxon>
        <taxon>Saccharomycotina</taxon>
        <taxon>Pichiomycetes</taxon>
        <taxon>Serinales incertae sedis</taxon>
        <taxon>Babjeviella</taxon>
    </lineage>
</organism>
<keyword evidence="4" id="KW-0732">Signal</keyword>
<feature type="domain" description="Survival protein SurE-like phosphatase/nucleotidase" evidence="5">
    <location>
        <begin position="21"/>
        <end position="212"/>
    </location>
</feature>
<evidence type="ECO:0000313" key="7">
    <source>
        <dbReference type="Proteomes" id="UP000094336"/>
    </source>
</evidence>
<accession>A0A1E3QZD0</accession>
<dbReference type="InterPro" id="IPR030048">
    <property type="entry name" value="SurE"/>
</dbReference>
<comment type="similarity">
    <text evidence="1">Belongs to the SurE nucleotidase family.</text>
</comment>
<dbReference type="Pfam" id="PF01975">
    <property type="entry name" value="SurE"/>
    <property type="match status" value="1"/>
</dbReference>
<dbReference type="Proteomes" id="UP000094336">
    <property type="component" value="Unassembled WGS sequence"/>
</dbReference>
<keyword evidence="3" id="KW-0378">Hydrolase</keyword>
<feature type="signal peptide" evidence="4">
    <location>
        <begin position="1"/>
        <end position="18"/>
    </location>
</feature>
<dbReference type="OrthoDB" id="4018688at2759"/>
<dbReference type="GO" id="GO:0046872">
    <property type="term" value="F:metal ion binding"/>
    <property type="evidence" value="ECO:0007669"/>
    <property type="project" value="UniProtKB-KW"/>
</dbReference>
<gene>
    <name evidence="6" type="ORF">BABINDRAFT_159474</name>
</gene>
<dbReference type="Gene3D" id="3.40.1210.10">
    <property type="entry name" value="Survival protein SurE-like phosphatase/nucleotidase"/>
    <property type="match status" value="1"/>
</dbReference>
<dbReference type="InterPro" id="IPR002828">
    <property type="entry name" value="SurE-like_Pase/nucleotidase"/>
</dbReference>
<dbReference type="InterPro" id="IPR036523">
    <property type="entry name" value="SurE-like_sf"/>
</dbReference>
<feature type="chain" id="PRO_5009134467" description="Survival protein SurE-like phosphatase/nucleotidase domain-containing protein" evidence="4">
    <location>
        <begin position="19"/>
        <end position="437"/>
    </location>
</feature>
<dbReference type="AlphaFoldDB" id="A0A1E3QZD0"/>
<keyword evidence="7" id="KW-1185">Reference proteome</keyword>
<dbReference type="RefSeq" id="XP_018988324.1">
    <property type="nucleotide sequence ID" value="XM_019127679.1"/>
</dbReference>
<keyword evidence="2" id="KW-0479">Metal-binding</keyword>
<dbReference type="GO" id="GO:0008252">
    <property type="term" value="F:nucleotidase activity"/>
    <property type="evidence" value="ECO:0007669"/>
    <property type="project" value="InterPro"/>
</dbReference>
<evidence type="ECO:0000259" key="5">
    <source>
        <dbReference type="Pfam" id="PF01975"/>
    </source>
</evidence>
<dbReference type="GeneID" id="30145532"/>
<name>A0A1E3QZD0_9ASCO</name>
<evidence type="ECO:0000256" key="1">
    <source>
        <dbReference type="ARBA" id="ARBA00011062"/>
    </source>
</evidence>
<evidence type="ECO:0000313" key="6">
    <source>
        <dbReference type="EMBL" id="ODQ82996.1"/>
    </source>
</evidence>
<evidence type="ECO:0000256" key="3">
    <source>
        <dbReference type="ARBA" id="ARBA00022801"/>
    </source>
</evidence>
<reference evidence="7" key="1">
    <citation type="submission" date="2016-05" db="EMBL/GenBank/DDBJ databases">
        <title>Comparative genomics of biotechnologically important yeasts.</title>
        <authorList>
            <consortium name="DOE Joint Genome Institute"/>
            <person name="Riley R."/>
            <person name="Haridas S."/>
            <person name="Wolfe K.H."/>
            <person name="Lopes M.R."/>
            <person name="Hittinger C.T."/>
            <person name="Goker M."/>
            <person name="Salamov A."/>
            <person name="Wisecaver J."/>
            <person name="Long T.M."/>
            <person name="Aerts A.L."/>
            <person name="Barry K."/>
            <person name="Choi C."/>
            <person name="Clum A."/>
            <person name="Coughlan A.Y."/>
            <person name="Deshpande S."/>
            <person name="Douglass A.P."/>
            <person name="Hanson S.J."/>
            <person name="Klenk H.-P."/>
            <person name="Labutti K."/>
            <person name="Lapidus A."/>
            <person name="Lindquist E."/>
            <person name="Lipzen A."/>
            <person name="Meier-Kolthoff J.P."/>
            <person name="Ohm R.A."/>
            <person name="Otillar R.P."/>
            <person name="Pangilinan J."/>
            <person name="Peng Y."/>
            <person name="Rokas A."/>
            <person name="Rosa C.A."/>
            <person name="Scheuner C."/>
            <person name="Sibirny A.A."/>
            <person name="Slot J.C."/>
            <person name="Stielow J.B."/>
            <person name="Sun H."/>
            <person name="Kurtzman C.P."/>
            <person name="Blackwell M."/>
            <person name="Grigoriev I.V."/>
            <person name="Jeffries T.W."/>
        </authorList>
    </citation>
    <scope>NUCLEOTIDE SEQUENCE [LARGE SCALE GENOMIC DNA]</scope>
    <source>
        <strain evidence="7">NRRL Y-12698</strain>
    </source>
</reference>
<protein>
    <recommendedName>
        <fullName evidence="5">Survival protein SurE-like phosphatase/nucleotidase domain-containing protein</fullName>
    </recommendedName>
</protein>
<proteinExistence type="inferred from homology"/>
<dbReference type="PANTHER" id="PTHR30457">
    <property type="entry name" value="5'-NUCLEOTIDASE SURE"/>
    <property type="match status" value="1"/>
</dbReference>
<dbReference type="EMBL" id="KV454426">
    <property type="protein sequence ID" value="ODQ82996.1"/>
    <property type="molecule type" value="Genomic_DNA"/>
</dbReference>
<sequence>MRLCTIYTLLFLTQQTIALNILLTSENSWVSAGLRSLYTHLTEVMGHNVILVAPLHQNTDVGAKLQLNKKVRMKDFSVPAERKEHERRAGDFKHLANYKSKRISSDSKVRKRGAKGVLSDLQPSKVSKQFGVDPEDKHIYYVDGSPLAATLVGLDYIIPYNFPEFSIDLILAGPNEGSIMEEGAKRGGYAISHLGLLRDIPSFTVSSADSRHYYFKDTIPAEVSHSYGIIDDKISSLISRFESESHTGVFGRKNYNTLKTVYSDHDNAIYKEELSKHQEILDLQKQGSLSYKIDDESDNSSPFNAYRVLPRNIALSINFPAFVSDTCINPPFSQTTSFSHAGNANVKLTPTVSALEGTGDDSPEEINLIIESISEAYDPDSDDYGKCHDQVTGEKLLRCILPGEREVIEKCGVSVKAFGNYESKFDIRELLRLVEIL</sequence>
<dbReference type="PANTHER" id="PTHR30457:SF0">
    <property type="entry name" value="PHOSPHATASE, PUTATIVE (AFU_ORTHOLOGUE AFUA_4G01070)-RELATED"/>
    <property type="match status" value="1"/>
</dbReference>
<evidence type="ECO:0000256" key="2">
    <source>
        <dbReference type="ARBA" id="ARBA00022723"/>
    </source>
</evidence>